<proteinExistence type="predicted"/>
<dbReference type="OrthoDB" id="2990185at2"/>
<dbReference type="RefSeq" id="WP_114379438.1">
    <property type="nucleotide sequence ID" value="NZ_QPJD01000004.1"/>
</dbReference>
<gene>
    <name evidence="1" type="ORF">DFP97_104183</name>
</gene>
<evidence type="ECO:0000313" key="2">
    <source>
        <dbReference type="Proteomes" id="UP000252415"/>
    </source>
</evidence>
<dbReference type="Proteomes" id="UP000252415">
    <property type="component" value="Unassembled WGS sequence"/>
</dbReference>
<dbReference type="AlphaFoldDB" id="A0A368W8C7"/>
<accession>A0A368W8C7</accession>
<comment type="caution">
    <text evidence="1">The sequence shown here is derived from an EMBL/GenBank/DDBJ whole genome shotgun (WGS) entry which is preliminary data.</text>
</comment>
<dbReference type="EMBL" id="QPJD01000004">
    <property type="protein sequence ID" value="RCW49525.1"/>
    <property type="molecule type" value="Genomic_DNA"/>
</dbReference>
<organism evidence="1 2">
    <name type="scientific">Paenibacillus prosopidis</name>
    <dbReference type="NCBI Taxonomy" id="630520"/>
    <lineage>
        <taxon>Bacteria</taxon>
        <taxon>Bacillati</taxon>
        <taxon>Bacillota</taxon>
        <taxon>Bacilli</taxon>
        <taxon>Bacillales</taxon>
        <taxon>Paenibacillaceae</taxon>
        <taxon>Paenibacillus</taxon>
    </lineage>
</organism>
<keyword evidence="2" id="KW-1185">Reference proteome</keyword>
<name>A0A368W8C7_9BACL</name>
<protein>
    <submittedName>
        <fullName evidence="1">Uncharacterized protein</fullName>
    </submittedName>
</protein>
<sequence length="85" mass="8905">MASSVRVSVPQGVATQIFTGDGTKILLQAGQIYIGGSNVSTANGLFLTGFYSDYYDLGNVSLGETLYALSPDFDNEVTVLSISST</sequence>
<evidence type="ECO:0000313" key="1">
    <source>
        <dbReference type="EMBL" id="RCW49525.1"/>
    </source>
</evidence>
<reference evidence="1 2" key="1">
    <citation type="submission" date="2018-07" db="EMBL/GenBank/DDBJ databases">
        <title>Genomic Encyclopedia of Type Strains, Phase III (KMG-III): the genomes of soil and plant-associated and newly described type strains.</title>
        <authorList>
            <person name="Whitman W."/>
        </authorList>
    </citation>
    <scope>NUCLEOTIDE SEQUENCE [LARGE SCALE GENOMIC DNA]</scope>
    <source>
        <strain evidence="1 2">CECT 7506</strain>
    </source>
</reference>